<feature type="transmembrane region" description="Helical" evidence="1">
    <location>
        <begin position="9"/>
        <end position="28"/>
    </location>
</feature>
<feature type="transmembrane region" description="Helical" evidence="1">
    <location>
        <begin position="137"/>
        <end position="170"/>
    </location>
</feature>
<proteinExistence type="predicted"/>
<keyword evidence="1" id="KW-1133">Transmembrane helix</keyword>
<evidence type="ECO:0000313" key="2">
    <source>
        <dbReference type="EMBL" id="BDS10903.1"/>
    </source>
</evidence>
<dbReference type="Proteomes" id="UP001060919">
    <property type="component" value="Chromosome"/>
</dbReference>
<gene>
    <name evidence="2" type="ORF">AsAng_0016130</name>
</gene>
<keyword evidence="3" id="KW-1185">Reference proteome</keyword>
<sequence length="192" mass="22473">MKIIFIKQAFFLEALLAIFCSFGVSSIYELPVPAKRELLNKRAEVNFINYTSKFIEVHLLDEEEIIYISSFVREIVDVPKLKQLQLGDKISYSRRKKIQGSNIVRFLSKRVHPLALSSNKNGIIIDFNTYVEYQYSWFRISLLIGVAIISLMICISIIYSWFLALLLLLFPVKFLHVKNYLLIQHKIKRKIP</sequence>
<evidence type="ECO:0000313" key="3">
    <source>
        <dbReference type="Proteomes" id="UP001060919"/>
    </source>
</evidence>
<dbReference type="AlphaFoldDB" id="A0A915YD69"/>
<name>A0A915YD69_9BACT</name>
<evidence type="ECO:0000256" key="1">
    <source>
        <dbReference type="SAM" id="Phobius"/>
    </source>
</evidence>
<keyword evidence="1" id="KW-0472">Membrane</keyword>
<keyword evidence="1" id="KW-0812">Transmembrane</keyword>
<organism evidence="2 3">
    <name type="scientific">Aureispira anguillae</name>
    <dbReference type="NCBI Taxonomy" id="2864201"/>
    <lineage>
        <taxon>Bacteria</taxon>
        <taxon>Pseudomonadati</taxon>
        <taxon>Bacteroidota</taxon>
        <taxon>Saprospiria</taxon>
        <taxon>Saprospirales</taxon>
        <taxon>Saprospiraceae</taxon>
        <taxon>Aureispira</taxon>
    </lineage>
</organism>
<dbReference type="RefSeq" id="WP_264792149.1">
    <property type="nucleotide sequence ID" value="NZ_AP026867.1"/>
</dbReference>
<accession>A0A915YD69</accession>
<dbReference type="KEGG" id="aup:AsAng_0016130"/>
<reference evidence="2" key="1">
    <citation type="submission" date="2022-09" db="EMBL/GenBank/DDBJ databases">
        <title>Aureispira anguillicida sp. nov., isolated from Leptocephalus of Japanese eel Anguilla japonica.</title>
        <authorList>
            <person name="Yuasa K."/>
            <person name="Mekata T."/>
            <person name="Ikunari K."/>
        </authorList>
    </citation>
    <scope>NUCLEOTIDE SEQUENCE</scope>
    <source>
        <strain evidence="2">EL160426</strain>
    </source>
</reference>
<dbReference type="EMBL" id="AP026867">
    <property type="protein sequence ID" value="BDS10903.1"/>
    <property type="molecule type" value="Genomic_DNA"/>
</dbReference>
<protein>
    <submittedName>
        <fullName evidence="2">Uncharacterized protein</fullName>
    </submittedName>
</protein>